<evidence type="ECO:0000313" key="2">
    <source>
        <dbReference type="EMBL" id="VFK29934.1"/>
    </source>
</evidence>
<dbReference type="EMBL" id="CAADFO010000056">
    <property type="protein sequence ID" value="VFK29934.1"/>
    <property type="molecule type" value="Genomic_DNA"/>
</dbReference>
<evidence type="ECO:0000313" key="3">
    <source>
        <dbReference type="EMBL" id="VFK31934.1"/>
    </source>
</evidence>
<feature type="transmembrane region" description="Helical" evidence="1">
    <location>
        <begin position="12"/>
        <end position="37"/>
    </location>
</feature>
<evidence type="ECO:0000313" key="4">
    <source>
        <dbReference type="EMBL" id="VFK76183.1"/>
    </source>
</evidence>
<dbReference type="EMBL" id="CAADGH010000045">
    <property type="protein sequence ID" value="VFK76183.1"/>
    <property type="molecule type" value="Genomic_DNA"/>
</dbReference>
<dbReference type="EMBL" id="CAADFQ010000028">
    <property type="protein sequence ID" value="VFK31934.1"/>
    <property type="molecule type" value="Genomic_DNA"/>
</dbReference>
<evidence type="ECO:0000256" key="1">
    <source>
        <dbReference type="SAM" id="Phobius"/>
    </source>
</evidence>
<feature type="transmembrane region" description="Helical" evidence="1">
    <location>
        <begin position="107"/>
        <end position="129"/>
    </location>
</feature>
<name>A0A450XRM0_9GAMM</name>
<reference evidence="3" key="1">
    <citation type="submission" date="2019-02" db="EMBL/GenBank/DDBJ databases">
        <authorList>
            <person name="Gruber-Vodicka R. H."/>
            <person name="Seah K. B. B."/>
        </authorList>
    </citation>
    <scope>NUCLEOTIDE SEQUENCE</scope>
    <source>
        <strain evidence="2">BECK_BZ197</strain>
        <strain evidence="4">BECK_BZ198</strain>
        <strain evidence="3">BECK_BZ199</strain>
    </source>
</reference>
<protein>
    <submittedName>
        <fullName evidence="3">Uncharacterized protein</fullName>
    </submittedName>
</protein>
<sequence>MHPPFSRLNHRSGVTLLGLIFIIFLAPLGIGLFSLWWKPQALVSNPAALGCEQAVMEEVWGKTSLLDVLQSFFLSNLLIPIFFLAGIALFVFAIVNYRHLLPFGDIPWSLTLIFVLLSLFAGVATWHALADQARDRVLFAVDLFQNDLRQENKGAILYALTNAGLSLDLNEVDDYLHERPMGEGIDPRLENIGGLVRVDTGFRFSTQEACMTTVFFSVDSPDGVDTPDGYDRVETAAEGIYRPLWFDARQDSERDDAPQGYLLHTLGWTRWFGLLLAWNLFLSTGAVLFFLFWLLTRIGVSGRLIHMLRKGG</sequence>
<keyword evidence="1" id="KW-0812">Transmembrane</keyword>
<proteinExistence type="predicted"/>
<feature type="transmembrane region" description="Helical" evidence="1">
    <location>
        <begin position="72"/>
        <end position="95"/>
    </location>
</feature>
<keyword evidence="1" id="KW-0472">Membrane</keyword>
<feature type="transmembrane region" description="Helical" evidence="1">
    <location>
        <begin position="271"/>
        <end position="295"/>
    </location>
</feature>
<organism evidence="3">
    <name type="scientific">Candidatus Kentrum sp. MB</name>
    <dbReference type="NCBI Taxonomy" id="2138164"/>
    <lineage>
        <taxon>Bacteria</taxon>
        <taxon>Pseudomonadati</taxon>
        <taxon>Pseudomonadota</taxon>
        <taxon>Gammaproteobacteria</taxon>
        <taxon>Candidatus Kentrum</taxon>
    </lineage>
</organism>
<gene>
    <name evidence="2" type="ORF">BECKMB1821G_GA0114241_10563</name>
    <name evidence="4" type="ORF">BECKMB1821H_GA0114242_104515</name>
    <name evidence="3" type="ORF">BECKMB1821I_GA0114274_102823</name>
</gene>
<accession>A0A450XRM0</accession>
<keyword evidence="1" id="KW-1133">Transmembrane helix</keyword>
<dbReference type="AlphaFoldDB" id="A0A450XRM0"/>